<dbReference type="Proteomes" id="UP001469365">
    <property type="component" value="Unassembled WGS sequence"/>
</dbReference>
<dbReference type="EMBL" id="JBBPCC010000040">
    <property type="protein sequence ID" value="MEK8133013.1"/>
    <property type="molecule type" value="Genomic_DNA"/>
</dbReference>
<dbReference type="SUPFAM" id="SSF55174">
    <property type="entry name" value="Alpha-L RNA-binding motif"/>
    <property type="match status" value="1"/>
</dbReference>
<dbReference type="SMART" id="SM00363">
    <property type="entry name" value="S4"/>
    <property type="match status" value="1"/>
</dbReference>
<dbReference type="CDD" id="cd00165">
    <property type="entry name" value="S4"/>
    <property type="match status" value="1"/>
</dbReference>
<evidence type="ECO:0000256" key="3">
    <source>
        <dbReference type="ARBA" id="ARBA00022884"/>
    </source>
</evidence>
<protein>
    <recommendedName>
        <fullName evidence="5">RQC P-site tRNA stabilizing factor</fullName>
        <shortName evidence="5">RqcP</shortName>
    </recommendedName>
    <alternativeName>
        <fullName evidence="5">Ribosome-associated protein quality control protein P</fullName>
    </alternativeName>
</protein>
<dbReference type="PROSITE" id="PS50889">
    <property type="entry name" value="S4"/>
    <property type="match status" value="1"/>
</dbReference>
<dbReference type="InterPro" id="IPR002942">
    <property type="entry name" value="S4_RNA-bd"/>
</dbReference>
<reference evidence="7 8" key="1">
    <citation type="submission" date="2024-04" db="EMBL/GenBank/DDBJ databases">
        <title>draft genome sequnece of Paenibacillus filicis.</title>
        <authorList>
            <person name="Kim D.-U."/>
        </authorList>
    </citation>
    <scope>NUCLEOTIDE SEQUENCE [LARGE SCALE GENOMIC DNA]</scope>
    <source>
        <strain evidence="7 8">KACC14197</strain>
    </source>
</reference>
<dbReference type="HAMAP" id="MF_00871">
    <property type="entry name" value="RqcP"/>
    <property type="match status" value="1"/>
</dbReference>
<accession>A0ABU9DVW9</accession>
<dbReference type="InterPro" id="IPR025490">
    <property type="entry name" value="RqcP"/>
</dbReference>
<evidence type="ECO:0000256" key="5">
    <source>
        <dbReference type="HAMAP-Rule" id="MF_00871"/>
    </source>
</evidence>
<keyword evidence="4 5" id="KW-0648">Protein biosynthesis</keyword>
<evidence type="ECO:0000256" key="4">
    <source>
        <dbReference type="ARBA" id="ARBA00022917"/>
    </source>
</evidence>
<comment type="subunit">
    <text evidence="5">Associates with stalled 50S ribosomal subunits. Binds to RqcH, 23S rRNA and the P-site tRNA. Does not require RqcH for association with 50S subunits.</text>
</comment>
<keyword evidence="1 5" id="KW-0820">tRNA-binding</keyword>
<comment type="similarity">
    <text evidence="5">Belongs to the RqcP family.</text>
</comment>
<comment type="caution">
    <text evidence="7">The sequence shown here is derived from an EMBL/GenBank/DDBJ whole genome shotgun (WGS) entry which is preliminary data.</text>
</comment>
<gene>
    <name evidence="5" type="primary">rqcP</name>
    <name evidence="7" type="ORF">WMW72_34555</name>
</gene>
<evidence type="ECO:0000313" key="8">
    <source>
        <dbReference type="Proteomes" id="UP001469365"/>
    </source>
</evidence>
<dbReference type="RefSeq" id="WP_341420142.1">
    <property type="nucleotide sequence ID" value="NZ_JBBPCC010000040.1"/>
</dbReference>
<dbReference type="InterPro" id="IPR036986">
    <property type="entry name" value="S4_RNA-bd_sf"/>
</dbReference>
<feature type="domain" description="RNA-binding S4" evidence="6">
    <location>
        <begin position="1"/>
        <end position="63"/>
    </location>
</feature>
<dbReference type="Pfam" id="PF01479">
    <property type="entry name" value="S4"/>
    <property type="match status" value="1"/>
</dbReference>
<evidence type="ECO:0000256" key="2">
    <source>
        <dbReference type="ARBA" id="ARBA00022730"/>
    </source>
</evidence>
<evidence type="ECO:0000259" key="6">
    <source>
        <dbReference type="SMART" id="SM00363"/>
    </source>
</evidence>
<keyword evidence="3 5" id="KW-0694">RNA-binding</keyword>
<keyword evidence="2 5" id="KW-0699">rRNA-binding</keyword>
<organism evidence="7 8">
    <name type="scientific">Paenibacillus filicis</name>
    <dbReference type="NCBI Taxonomy" id="669464"/>
    <lineage>
        <taxon>Bacteria</taxon>
        <taxon>Bacillati</taxon>
        <taxon>Bacillota</taxon>
        <taxon>Bacilli</taxon>
        <taxon>Bacillales</taxon>
        <taxon>Paenibacillaceae</taxon>
        <taxon>Paenibacillus</taxon>
    </lineage>
</organism>
<name>A0ABU9DVW9_9BACL</name>
<dbReference type="PIRSF" id="PIRSF038881">
    <property type="entry name" value="RNAbp_HP1423"/>
    <property type="match status" value="1"/>
</dbReference>
<proteinExistence type="inferred from homology"/>
<keyword evidence="8" id="KW-1185">Reference proteome</keyword>
<evidence type="ECO:0000256" key="1">
    <source>
        <dbReference type="ARBA" id="ARBA00022555"/>
    </source>
</evidence>
<dbReference type="Gene3D" id="3.10.290.10">
    <property type="entry name" value="RNA-binding S4 domain"/>
    <property type="match status" value="1"/>
</dbReference>
<evidence type="ECO:0000313" key="7">
    <source>
        <dbReference type="EMBL" id="MEK8133013.1"/>
    </source>
</evidence>
<comment type="function">
    <text evidence="5">Key component of the ribosome quality control system (RQC), a ribosome-associated complex that mediates the extraction of incompletely synthesized nascent chains from stalled ribosomes and their subsequent degradation. RqcH recruits Ala-charged tRNA, and with RqcP directs the elongation of stalled nascent chains on 50S ribosomal subunits, leading to non-templated C-terminal alanine extensions (Ala tail). The Ala tail promotes nascent chain degradation. RqcP is associated with the translocation-like movement of the peptidyl-tRNA from the A-site into the P-site.</text>
</comment>
<sequence length="92" mass="10563">MRLDKFLKLSRLIKRRTVAKDVSEQGRVWINGREAKPSSAVKVGDELVVQFGQKLVTIRVELLSESTRKEDAAQMFTLLKEEKIVQETDSLF</sequence>